<dbReference type="Pfam" id="PF10677">
    <property type="entry name" value="DUF2490"/>
    <property type="match status" value="1"/>
</dbReference>
<name>A0A1I7I0A5_9BACT</name>
<dbReference type="EMBL" id="FPCA01000002">
    <property type="protein sequence ID" value="SFU66321.1"/>
    <property type="molecule type" value="Genomic_DNA"/>
</dbReference>
<accession>A0A1I7I0A5</accession>
<organism evidence="1 2">
    <name type="scientific">Pontibacter akesuensis</name>
    <dbReference type="NCBI Taxonomy" id="388950"/>
    <lineage>
        <taxon>Bacteria</taxon>
        <taxon>Pseudomonadati</taxon>
        <taxon>Bacteroidota</taxon>
        <taxon>Cytophagia</taxon>
        <taxon>Cytophagales</taxon>
        <taxon>Hymenobacteraceae</taxon>
        <taxon>Pontibacter</taxon>
    </lineage>
</organism>
<keyword evidence="2" id="KW-1185">Reference proteome</keyword>
<protein>
    <recommendedName>
        <fullName evidence="3">DUF2490 domain-containing protein</fullName>
    </recommendedName>
</protein>
<dbReference type="Proteomes" id="UP000182491">
    <property type="component" value="Unassembled WGS sequence"/>
</dbReference>
<proteinExistence type="predicted"/>
<reference evidence="2" key="1">
    <citation type="submission" date="2016-10" db="EMBL/GenBank/DDBJ databases">
        <authorList>
            <person name="Varghese N."/>
        </authorList>
    </citation>
    <scope>NUCLEOTIDE SEQUENCE [LARGE SCALE GENOMIC DNA]</scope>
    <source>
        <strain evidence="2">DSM 18820</strain>
    </source>
</reference>
<dbReference type="OrthoDB" id="1118734at2"/>
<dbReference type="InterPro" id="IPR019619">
    <property type="entry name" value="DUF2490"/>
</dbReference>
<dbReference type="STRING" id="388950.GCA_001611675_01731"/>
<evidence type="ECO:0000313" key="1">
    <source>
        <dbReference type="EMBL" id="SFU66321.1"/>
    </source>
</evidence>
<evidence type="ECO:0000313" key="2">
    <source>
        <dbReference type="Proteomes" id="UP000182491"/>
    </source>
</evidence>
<sequence>MHDSSTFTDMKAKIILVSLSLLLHAPLLWAQNVGKEVTRQQLVWYGYNSTLELSEQWAVNLEVEERRFFNPDEQHQFLTRGQVRFSLGKGWEAAAGFAYFLQSPHDPRATVNLVVPELRPHLQLDYKQPINKLRIAHRYRAERRFFRNTADGELAGGYSANYRFRYRLSLEYLLVKIGQQPLKGKLNDEIMFNAGENITNNRFDQNRIYVGLNYPVHKNVSVEAGYLKWFQQRASGQQFYDRDIIRLIISHKIDVRSKKADVAE</sequence>
<dbReference type="AlphaFoldDB" id="A0A1I7I0A5"/>
<evidence type="ECO:0008006" key="3">
    <source>
        <dbReference type="Google" id="ProtNLM"/>
    </source>
</evidence>
<gene>
    <name evidence="1" type="ORF">SAMN04487941_1812</name>
</gene>